<accession>A0A5C6U8M3</accession>
<keyword evidence="3" id="KW-1185">Reference proteome</keyword>
<organism evidence="2 3">
    <name type="scientific">Flavisphingopyxis soli</name>
    <dbReference type="NCBI Taxonomy" id="2601267"/>
    <lineage>
        <taxon>Bacteria</taxon>
        <taxon>Pseudomonadati</taxon>
        <taxon>Pseudomonadota</taxon>
        <taxon>Alphaproteobacteria</taxon>
        <taxon>Sphingomonadales</taxon>
        <taxon>Sphingopyxidaceae</taxon>
        <taxon>Flavisphingopyxis</taxon>
    </lineage>
</organism>
<evidence type="ECO:0000313" key="2">
    <source>
        <dbReference type="EMBL" id="TXC69212.1"/>
    </source>
</evidence>
<dbReference type="Proteomes" id="UP000321129">
    <property type="component" value="Unassembled WGS sequence"/>
</dbReference>
<name>A0A5C6U8M3_9SPHN</name>
<dbReference type="AlphaFoldDB" id="A0A5C6U8M3"/>
<evidence type="ECO:0000313" key="3">
    <source>
        <dbReference type="Proteomes" id="UP000321129"/>
    </source>
</evidence>
<dbReference type="RefSeq" id="WP_147123166.1">
    <property type="nucleotide sequence ID" value="NZ_VOPY01000002.1"/>
</dbReference>
<evidence type="ECO:0000256" key="1">
    <source>
        <dbReference type="SAM" id="SignalP"/>
    </source>
</evidence>
<keyword evidence="1" id="KW-0732">Signal</keyword>
<proteinExistence type="predicted"/>
<feature type="signal peptide" evidence="1">
    <location>
        <begin position="1"/>
        <end position="21"/>
    </location>
</feature>
<gene>
    <name evidence="2" type="ORF">FSZ31_09860</name>
</gene>
<sequence>MKFLLATAATALLLTPGPSFAATSAQNTQRVQIANFGRCLAERDRAKAAALLSGTLDDDAERAARVNLDYKVCKEYFSTYQGTLRASQMLIDGAMAEALLGKTLPALDASAVAAIAPLTYPEIHDVNPIDKKTGKALSADALAKKEEGRVNFANFVALRRLGECVVRTDLAGSVALLATAIASDEERAALKAVAPALPACISAGQTIKLDYASIRASTAIAYYRLAMAPTAKAAD</sequence>
<comment type="caution">
    <text evidence="2">The sequence shown here is derived from an EMBL/GenBank/DDBJ whole genome shotgun (WGS) entry which is preliminary data.</text>
</comment>
<dbReference type="EMBL" id="VOPY01000002">
    <property type="protein sequence ID" value="TXC69212.1"/>
    <property type="molecule type" value="Genomic_DNA"/>
</dbReference>
<protein>
    <submittedName>
        <fullName evidence="2">Uncharacterized protein</fullName>
    </submittedName>
</protein>
<feature type="chain" id="PRO_5023111691" evidence="1">
    <location>
        <begin position="22"/>
        <end position="235"/>
    </location>
</feature>
<reference evidence="2 3" key="1">
    <citation type="submission" date="2019-08" db="EMBL/GenBank/DDBJ databases">
        <title>Sphingorhabdus soil sp. nov., isolated from arctic soil.</title>
        <authorList>
            <person name="Liu Y."/>
        </authorList>
    </citation>
    <scope>NUCLEOTIDE SEQUENCE [LARGE SCALE GENOMIC DNA]</scope>
    <source>
        <strain evidence="2 3">D-2Q-5-6</strain>
    </source>
</reference>